<gene>
    <name evidence="3" type="ORF">SAMN05192553_10651</name>
</gene>
<accession>A0A1H7A5P1</accession>
<feature type="chain" id="PRO_5011651233" evidence="1">
    <location>
        <begin position="29"/>
        <end position="801"/>
    </location>
</feature>
<organism evidence="3 4">
    <name type="scientific">Cyclobacterium xiamenense</name>
    <dbReference type="NCBI Taxonomy" id="1297121"/>
    <lineage>
        <taxon>Bacteria</taxon>
        <taxon>Pseudomonadati</taxon>
        <taxon>Bacteroidota</taxon>
        <taxon>Cytophagia</taxon>
        <taxon>Cytophagales</taxon>
        <taxon>Cyclobacteriaceae</taxon>
        <taxon>Cyclobacterium</taxon>
    </lineage>
</organism>
<dbReference type="EMBL" id="FNZH01000006">
    <property type="protein sequence ID" value="SEJ60989.1"/>
    <property type="molecule type" value="Genomic_DNA"/>
</dbReference>
<evidence type="ECO:0000256" key="1">
    <source>
        <dbReference type="SAM" id="SignalP"/>
    </source>
</evidence>
<protein>
    <submittedName>
        <fullName evidence="3">Glucose/arabinose dehydrogenase, beta-propeller fold</fullName>
    </submittedName>
</protein>
<dbReference type="PANTHER" id="PTHR33546">
    <property type="entry name" value="LARGE, MULTIFUNCTIONAL SECRETED PROTEIN-RELATED"/>
    <property type="match status" value="1"/>
</dbReference>
<dbReference type="RefSeq" id="WP_143057671.1">
    <property type="nucleotide sequence ID" value="NZ_FNZH01000006.1"/>
</dbReference>
<dbReference type="Pfam" id="PF20601">
    <property type="entry name" value="DUF6797"/>
    <property type="match status" value="1"/>
</dbReference>
<evidence type="ECO:0000313" key="4">
    <source>
        <dbReference type="Proteomes" id="UP000199403"/>
    </source>
</evidence>
<dbReference type="InterPro" id="IPR046476">
    <property type="entry name" value="DUF6797"/>
</dbReference>
<evidence type="ECO:0000259" key="2">
    <source>
        <dbReference type="Pfam" id="PF20601"/>
    </source>
</evidence>
<reference evidence="4" key="1">
    <citation type="submission" date="2016-10" db="EMBL/GenBank/DDBJ databases">
        <authorList>
            <person name="Varghese N."/>
            <person name="Submissions S."/>
        </authorList>
    </citation>
    <scope>NUCLEOTIDE SEQUENCE [LARGE SCALE GENOMIC DNA]</scope>
    <source>
        <strain evidence="4">IBRC-M 10761</strain>
    </source>
</reference>
<dbReference type="AlphaFoldDB" id="A0A1H7A5P1"/>
<dbReference type="OrthoDB" id="9814063at2"/>
<dbReference type="PANTHER" id="PTHR33546:SF1">
    <property type="entry name" value="LARGE, MULTIFUNCTIONAL SECRETED PROTEIN"/>
    <property type="match status" value="1"/>
</dbReference>
<proteinExistence type="predicted"/>
<dbReference type="STRING" id="1416801.SAMN05192553_10651"/>
<dbReference type="Gene3D" id="2.120.10.30">
    <property type="entry name" value="TolB, C-terminal domain"/>
    <property type="match status" value="1"/>
</dbReference>
<dbReference type="Proteomes" id="UP000199403">
    <property type="component" value="Unassembled WGS sequence"/>
</dbReference>
<keyword evidence="1" id="KW-0732">Signal</keyword>
<sequence>MTNLIRQRLSRFLFALAASSFTHVPLQAQFQPSDNMNPMDHGPFVTSTMTHDPLVASSLFVNKGIAVKVGRDPQAVITFDTDLLRVASAWTGGFLHWYLERDGLENWPSPDGITHFETSKTPGWSLDGEFEDPRNWPYGPIPKEQAHYKGLYMHGEKVLFSYTVGKSQVLELPGFSQVEDRPVFTRTFTLSPTEETLSLRVLQVPENAEIERIPLADSRGYLRIRVGSSTRMLGIQGIFDSAAEWRIQNRHLVLDLPQIGEPLTFCLAIGPVLPGETSSYMQAYLEQAEDLPDLSEYTQPGPDLWETLQTEAVMGKDEGPFTVDELALPADNPWKSFIRLMDVDFLSDGRAVVVSLSGDVWLVEGIGEKLGTLHWHRFATGLFQPGGVKVVDDQIYVTGRDQITRLHDLNEDGFADFYENFNNEIMASTNFHAFTMNLETDSQGNFYFAKSTPWPPYLRRNGPPANAEITPHHGVLFRLSPDGERLETIATGLRNPNGLDIGPDGEMIYADNEGNWVPTSKVHRIKEGKFHGFIPAAHQSETPESFEPPMIWTPHYLDNSPAKPLFIRSTHWPKELQDDLLLVSYGRASLSLILKEEVDGVWQGAHVNLPLVFKSGLERGRFHTDGHLYLAGMTSWQSIGEDWGSFHRVRYTGQPLTLPVAVNTKAGGIELHFNQKLDPGIATSMDNFRLQKWTYPWTSQYGSRGKVYSVDNPGQTKPDAVQVASIRLSADGKVVFLEIPSLKPGAVNASLGTLEELPDMIETSLGWVMSISYQIATEDGTELTQMIHKTIHRVPTEGFAE</sequence>
<evidence type="ECO:0000313" key="3">
    <source>
        <dbReference type="EMBL" id="SEJ60989.1"/>
    </source>
</evidence>
<dbReference type="SUPFAM" id="SSF63825">
    <property type="entry name" value="YWTD domain"/>
    <property type="match status" value="1"/>
</dbReference>
<feature type="domain" description="DUF6797" evidence="2">
    <location>
        <begin position="77"/>
        <end position="171"/>
    </location>
</feature>
<dbReference type="InterPro" id="IPR011042">
    <property type="entry name" value="6-blade_b-propeller_TolB-like"/>
</dbReference>
<keyword evidence="4" id="KW-1185">Reference proteome</keyword>
<name>A0A1H7A5P1_9BACT</name>
<feature type="signal peptide" evidence="1">
    <location>
        <begin position="1"/>
        <end position="28"/>
    </location>
</feature>